<reference evidence="7 8" key="1">
    <citation type="submission" date="2020-12" db="EMBL/GenBank/DDBJ databases">
        <title>FDA dAtabase for Regulatory Grade micrObial Sequences (FDA-ARGOS): Supporting development and validation of Infectious Disease Dx tests.</title>
        <authorList>
            <person name="Sproer C."/>
            <person name="Gronow S."/>
            <person name="Severitt S."/>
            <person name="Schroder I."/>
            <person name="Tallon L."/>
            <person name="Sadzewicz L."/>
            <person name="Zhao X."/>
            <person name="Boylan J."/>
            <person name="Ott S."/>
            <person name="Bowen H."/>
            <person name="Vavikolanu K."/>
            <person name="Mehta A."/>
            <person name="Aluvathingal J."/>
            <person name="Nadendla S."/>
            <person name="Lowell S."/>
            <person name="Myers T."/>
            <person name="Yan Y."/>
            <person name="Sichtig H."/>
        </authorList>
    </citation>
    <scope>NUCLEOTIDE SEQUENCE [LARGE SCALE GENOMIC DNA]</scope>
    <source>
        <strain evidence="7 8">FDAARGOS_1053</strain>
    </source>
</reference>
<dbReference type="EC" id="4.4.1.13" evidence="2"/>
<evidence type="ECO:0000256" key="2">
    <source>
        <dbReference type="ARBA" id="ARBA00012224"/>
    </source>
</evidence>
<dbReference type="GeneID" id="92760637"/>
<dbReference type="PANTHER" id="PTHR43525:SF2">
    <property type="entry name" value="CYSTATHIONINE BETA-LYASE-RELATED"/>
    <property type="match status" value="1"/>
</dbReference>
<evidence type="ECO:0000256" key="3">
    <source>
        <dbReference type="ARBA" id="ARBA00022898"/>
    </source>
</evidence>
<gene>
    <name evidence="7" type="ORF">I6I10_06380</name>
</gene>
<evidence type="ECO:0000313" key="7">
    <source>
        <dbReference type="EMBL" id="QQB47499.1"/>
    </source>
</evidence>
<dbReference type="OrthoDB" id="3224382at2"/>
<evidence type="ECO:0000256" key="1">
    <source>
        <dbReference type="ARBA" id="ARBA00001933"/>
    </source>
</evidence>
<dbReference type="RefSeq" id="WP_084036764.1">
    <property type="nucleotide sequence ID" value="NZ_CP066007.1"/>
</dbReference>
<dbReference type="GO" id="GO:0008483">
    <property type="term" value="F:transaminase activity"/>
    <property type="evidence" value="ECO:0007669"/>
    <property type="project" value="UniProtKB-KW"/>
</dbReference>
<feature type="domain" description="Aminotransferase class I/classII large" evidence="6">
    <location>
        <begin position="24"/>
        <end position="369"/>
    </location>
</feature>
<dbReference type="InterPro" id="IPR004839">
    <property type="entry name" value="Aminotransferase_I/II_large"/>
</dbReference>
<keyword evidence="7" id="KW-0032">Aminotransferase</keyword>
<dbReference type="Pfam" id="PF00155">
    <property type="entry name" value="Aminotran_1_2"/>
    <property type="match status" value="1"/>
</dbReference>
<comment type="cofactor">
    <cofactor evidence="1">
        <name>pyridoxal 5'-phosphate</name>
        <dbReference type="ChEBI" id="CHEBI:597326"/>
    </cofactor>
</comment>
<dbReference type="PANTHER" id="PTHR43525">
    <property type="entry name" value="PROTEIN MALY"/>
    <property type="match status" value="1"/>
</dbReference>
<evidence type="ECO:0000259" key="6">
    <source>
        <dbReference type="Pfam" id="PF00155"/>
    </source>
</evidence>
<dbReference type="GO" id="GO:0047804">
    <property type="term" value="F:cysteine-S-conjugate beta-lyase activity"/>
    <property type="evidence" value="ECO:0007669"/>
    <property type="project" value="UniProtKB-EC"/>
</dbReference>
<dbReference type="InterPro" id="IPR015422">
    <property type="entry name" value="PyrdxlP-dep_Trfase_small"/>
</dbReference>
<name>A0A7T4EHI7_9CORY</name>
<dbReference type="InterPro" id="IPR015424">
    <property type="entry name" value="PyrdxlP-dep_Trfase"/>
</dbReference>
<protein>
    <recommendedName>
        <fullName evidence="2">cysteine-S-conjugate beta-lyase</fullName>
        <ecNumber evidence="2">4.4.1.13</ecNumber>
    </recommendedName>
</protein>
<accession>A0A7T4EHI7</accession>
<dbReference type="InterPro" id="IPR051798">
    <property type="entry name" value="Class-II_PLP-Dep_Aminotrans"/>
</dbReference>
<evidence type="ECO:0000256" key="4">
    <source>
        <dbReference type="ARBA" id="ARBA00023239"/>
    </source>
</evidence>
<organism evidence="7 8">
    <name type="scientific">Corynebacterium glucuronolyticum</name>
    <dbReference type="NCBI Taxonomy" id="39791"/>
    <lineage>
        <taxon>Bacteria</taxon>
        <taxon>Bacillati</taxon>
        <taxon>Actinomycetota</taxon>
        <taxon>Actinomycetes</taxon>
        <taxon>Mycobacteriales</taxon>
        <taxon>Corynebacteriaceae</taxon>
        <taxon>Corynebacterium</taxon>
    </lineage>
</organism>
<dbReference type="Gene3D" id="3.40.640.10">
    <property type="entry name" value="Type I PLP-dependent aspartate aminotransferase-like (Major domain)"/>
    <property type="match status" value="1"/>
</dbReference>
<dbReference type="SUPFAM" id="SSF53383">
    <property type="entry name" value="PLP-dependent transferases"/>
    <property type="match status" value="1"/>
</dbReference>
<sequence length="373" mass="41229">MKCPDLNTLRRRRTMKWTAFEPDVLPLWIAESDFATNPCITQALHQAIDEEQFGYPPAGNEVAEALSQFCQARYGWHVDPSRIHLATDVMQALIAALRYIVPAGPVVIPTPSYPPFFFACQSAGREVVTIDGLSLDAVEEAFQDHHPAAFILCSPHNPLGVVHERDYLIHLAELADRYDVRVLSDEIHAPLVYPGHHHRPTASVSDVASERTITFMSTSKGWNVAGLRSAQIILTNNHDNDAWGKLNPSAVPPPSILGNVAAVTCYTDTSSFLDDEIAYLVENRDYLLTHLPEVLPGIGMSHPDATYLMWLDFSQCEILALRNNPQQVLAEKARVGLNACTGFGAVHDGFARLNFGCDRSTLAEMISRIGNTF</sequence>
<proteinExistence type="inferred from homology"/>
<dbReference type="GO" id="GO:0030170">
    <property type="term" value="F:pyridoxal phosphate binding"/>
    <property type="evidence" value="ECO:0007669"/>
    <property type="project" value="InterPro"/>
</dbReference>
<dbReference type="CDD" id="cd00609">
    <property type="entry name" value="AAT_like"/>
    <property type="match status" value="1"/>
</dbReference>
<dbReference type="AlphaFoldDB" id="A0A7T4EHI7"/>
<dbReference type="Gene3D" id="3.90.1150.10">
    <property type="entry name" value="Aspartate Aminotransferase, domain 1"/>
    <property type="match status" value="1"/>
</dbReference>
<comment type="similarity">
    <text evidence="5">Belongs to the class-II pyridoxal-phosphate-dependent aminotransferase family. MalY/PatB cystathionine beta-lyase subfamily.</text>
</comment>
<dbReference type="InterPro" id="IPR015421">
    <property type="entry name" value="PyrdxlP-dep_Trfase_major"/>
</dbReference>
<dbReference type="EMBL" id="CP066007">
    <property type="protein sequence ID" value="QQB47499.1"/>
    <property type="molecule type" value="Genomic_DNA"/>
</dbReference>
<keyword evidence="4" id="KW-0456">Lyase</keyword>
<keyword evidence="7" id="KW-0808">Transferase</keyword>
<dbReference type="Proteomes" id="UP000596145">
    <property type="component" value="Chromosome"/>
</dbReference>
<evidence type="ECO:0000313" key="8">
    <source>
        <dbReference type="Proteomes" id="UP000596145"/>
    </source>
</evidence>
<keyword evidence="3" id="KW-0663">Pyridoxal phosphate</keyword>
<evidence type="ECO:0000256" key="5">
    <source>
        <dbReference type="ARBA" id="ARBA00037974"/>
    </source>
</evidence>